<dbReference type="RefSeq" id="WP_089740503.1">
    <property type="nucleotide sequence ID" value="NZ_FOGL01000007.1"/>
</dbReference>
<dbReference type="Proteomes" id="UP000199687">
    <property type="component" value="Unassembled WGS sequence"/>
</dbReference>
<organism evidence="2 3">
    <name type="scientific">Gracilibacillus ureilyticus</name>
    <dbReference type="NCBI Taxonomy" id="531814"/>
    <lineage>
        <taxon>Bacteria</taxon>
        <taxon>Bacillati</taxon>
        <taxon>Bacillota</taxon>
        <taxon>Bacilli</taxon>
        <taxon>Bacillales</taxon>
        <taxon>Bacillaceae</taxon>
        <taxon>Gracilibacillus</taxon>
    </lineage>
</organism>
<accession>A0A1H9QTF3</accession>
<name>A0A1H9QTF3_9BACI</name>
<dbReference type="AlphaFoldDB" id="A0A1H9QTF3"/>
<keyword evidence="1" id="KW-0812">Transmembrane</keyword>
<evidence type="ECO:0000256" key="1">
    <source>
        <dbReference type="SAM" id="Phobius"/>
    </source>
</evidence>
<keyword evidence="3" id="KW-1185">Reference proteome</keyword>
<dbReference type="OrthoDB" id="2974689at2"/>
<gene>
    <name evidence="2" type="ORF">SAMN04487944_107101</name>
</gene>
<evidence type="ECO:0000313" key="2">
    <source>
        <dbReference type="EMBL" id="SER63891.1"/>
    </source>
</evidence>
<dbReference type="EMBL" id="FOGL01000007">
    <property type="protein sequence ID" value="SER63891.1"/>
    <property type="molecule type" value="Genomic_DNA"/>
</dbReference>
<evidence type="ECO:0000313" key="3">
    <source>
        <dbReference type="Proteomes" id="UP000199687"/>
    </source>
</evidence>
<proteinExistence type="predicted"/>
<keyword evidence="1" id="KW-1133">Transmembrane helix</keyword>
<reference evidence="2 3" key="1">
    <citation type="submission" date="2016-10" db="EMBL/GenBank/DDBJ databases">
        <authorList>
            <person name="de Groot N.N."/>
        </authorList>
    </citation>
    <scope>NUCLEOTIDE SEQUENCE [LARGE SCALE GENOMIC DNA]</scope>
    <source>
        <strain evidence="2 3">CGMCC 1.7727</strain>
    </source>
</reference>
<dbReference type="STRING" id="531814.SAMN04487944_107101"/>
<sequence>MSHYDKDWKGLNKKIKLSRKESEDSFAQIRRTIHDPKISSKQPAKQWISFAAVALLITILALSNINGVGEKDTANDTLSEQVAEDIMISITNQTNLDFHGISLNVYKGEQKVDNQNMINADNSLIAKGQKVHFDFIEEDFELNGEIAIEAVIVFDNENRVTIEPVIPLTIERGKEYKFKIVGNSIETTRLEPVD</sequence>
<protein>
    <submittedName>
        <fullName evidence="2">Uncharacterized protein</fullName>
    </submittedName>
</protein>
<feature type="transmembrane region" description="Helical" evidence="1">
    <location>
        <begin position="47"/>
        <end position="65"/>
    </location>
</feature>
<keyword evidence="1" id="KW-0472">Membrane</keyword>